<organism evidence="1 2">
    <name type="scientific">Candidatus Nitronereus thalassa</name>
    <dbReference type="NCBI Taxonomy" id="3020898"/>
    <lineage>
        <taxon>Bacteria</taxon>
        <taxon>Pseudomonadati</taxon>
        <taxon>Nitrospirota</taxon>
        <taxon>Nitrospiria</taxon>
        <taxon>Nitrospirales</taxon>
        <taxon>Nitrospiraceae</taxon>
        <taxon>Candidatus Nitronereus</taxon>
    </lineage>
</organism>
<proteinExistence type="predicted"/>
<accession>A0ABU3K5B9</accession>
<keyword evidence="2" id="KW-1185">Reference proteome</keyword>
<dbReference type="SUPFAM" id="SSF81301">
    <property type="entry name" value="Nucleotidyltransferase"/>
    <property type="match status" value="1"/>
</dbReference>
<dbReference type="RefSeq" id="WP_313831939.1">
    <property type="nucleotide sequence ID" value="NZ_JAQOUE010000001.1"/>
</dbReference>
<dbReference type="Gene3D" id="3.30.460.40">
    <property type="match status" value="1"/>
</dbReference>
<name>A0ABU3K5B9_9BACT</name>
<dbReference type="Pfam" id="PF14907">
    <property type="entry name" value="NTP_transf_5"/>
    <property type="match status" value="1"/>
</dbReference>
<reference evidence="1 2" key="1">
    <citation type="journal article" date="2023" name="ISME J.">
        <title>Cultivation and genomic characterization of novel and ubiquitous marine nitrite-oxidizing bacteria from the Nitrospirales.</title>
        <authorList>
            <person name="Mueller A.J."/>
            <person name="Daebeler A."/>
            <person name="Herbold C.W."/>
            <person name="Kirkegaard R.H."/>
            <person name="Daims H."/>
        </authorList>
    </citation>
    <scope>NUCLEOTIDE SEQUENCE [LARGE SCALE GENOMIC DNA]</scope>
    <source>
        <strain evidence="1 2">EB</strain>
    </source>
</reference>
<gene>
    <name evidence="1" type="ORF">PPG34_04460</name>
</gene>
<sequence>MITAYAHHNESFLNFLNFVETGNPCFGLRDSSINWMALVDHANTLGIGPIVYYRLKHGSGALAIPEEVLATGKSLLYWNQARNMKRFGSLKEVLTLFAAEGIFSVALKGTALANVVYPHVGLRPMADVDLLVREEDLTKAEQILISLGFEANEREHSKEWYQQHHHHIVPYVSRDKSIVVELHRHLVSERFPTQIPIQDLWERARYVEIAGVPCQMLSPEDLLIHLSLHVAVDSYIGKIKVLYDLEESVKHFGSDIDWKRLDAIAMDYRISKYLYYALWLAKEVVCADVPDVALKKLHSRFCGFPFEERLIKRSIRKAIVLQEQDMSPVCLWMLSMACSDTLSHHARSKKVRNIFRRVIRRYVAFSRQHAKDAGVSMPWYLIVSYPVYLLRKLLGLAGSMATIHPKKF</sequence>
<dbReference type="InterPro" id="IPR043519">
    <property type="entry name" value="NT_sf"/>
</dbReference>
<evidence type="ECO:0000313" key="2">
    <source>
        <dbReference type="Proteomes" id="UP001250932"/>
    </source>
</evidence>
<comment type="caution">
    <text evidence="1">The sequence shown here is derived from an EMBL/GenBank/DDBJ whole genome shotgun (WGS) entry which is preliminary data.</text>
</comment>
<protein>
    <submittedName>
        <fullName evidence="1">Nucleotidyltransferase family protein</fullName>
    </submittedName>
</protein>
<dbReference type="Proteomes" id="UP001250932">
    <property type="component" value="Unassembled WGS sequence"/>
</dbReference>
<dbReference type="EMBL" id="JAQOUE010000001">
    <property type="protein sequence ID" value="MDT7041590.1"/>
    <property type="molecule type" value="Genomic_DNA"/>
</dbReference>
<evidence type="ECO:0000313" key="1">
    <source>
        <dbReference type="EMBL" id="MDT7041590.1"/>
    </source>
</evidence>
<dbReference type="InterPro" id="IPR039498">
    <property type="entry name" value="NTP_transf_5"/>
</dbReference>